<dbReference type="GO" id="GO:0006508">
    <property type="term" value="P:proteolysis"/>
    <property type="evidence" value="ECO:0007669"/>
    <property type="project" value="InterPro"/>
</dbReference>
<dbReference type="PANTHER" id="PTHR43666">
    <property type="entry name" value="TLDD PROTEIN"/>
    <property type="match status" value="1"/>
</dbReference>
<evidence type="ECO:0000256" key="1">
    <source>
        <dbReference type="ARBA" id="ARBA00005836"/>
    </source>
</evidence>
<proteinExistence type="inferred from homology"/>
<comment type="similarity">
    <text evidence="1">Belongs to the peptidase U62 family.</text>
</comment>
<evidence type="ECO:0000259" key="2">
    <source>
        <dbReference type="Pfam" id="PF01523"/>
    </source>
</evidence>
<dbReference type="Pfam" id="PF01523">
    <property type="entry name" value="PmbA_TldD_1st"/>
    <property type="match status" value="1"/>
</dbReference>
<dbReference type="Pfam" id="PF19289">
    <property type="entry name" value="PmbA_TldD_3rd"/>
    <property type="match status" value="1"/>
</dbReference>
<name>A0A0S8GEF4_UNCT6</name>
<reference evidence="5 6" key="1">
    <citation type="journal article" date="2015" name="Microbiome">
        <title>Genomic resolution of linkages in carbon, nitrogen, and sulfur cycling among widespread estuary sediment bacteria.</title>
        <authorList>
            <person name="Baker B.J."/>
            <person name="Lazar C.S."/>
            <person name="Teske A.P."/>
            <person name="Dick G.J."/>
        </authorList>
    </citation>
    <scope>NUCLEOTIDE SEQUENCE [LARGE SCALE GENOMIC DNA]</scope>
    <source>
        <strain evidence="5">SM23_40</strain>
    </source>
</reference>
<gene>
    <name evidence="5" type="ORF">AMJ82_03060</name>
</gene>
<accession>A0A0S8GEF4</accession>
<evidence type="ECO:0000313" key="5">
    <source>
        <dbReference type="EMBL" id="KPK70523.1"/>
    </source>
</evidence>
<evidence type="ECO:0000313" key="6">
    <source>
        <dbReference type="Proteomes" id="UP000051717"/>
    </source>
</evidence>
<dbReference type="Proteomes" id="UP000051717">
    <property type="component" value="Unassembled WGS sequence"/>
</dbReference>
<dbReference type="Gene3D" id="3.30.2290.10">
    <property type="entry name" value="PmbA/TldD superfamily"/>
    <property type="match status" value="1"/>
</dbReference>
<dbReference type="InterPro" id="IPR035068">
    <property type="entry name" value="TldD/PmbA_N"/>
</dbReference>
<dbReference type="PATRIC" id="fig|1703774.3.peg.800"/>
<dbReference type="EMBL" id="LJUI01000014">
    <property type="protein sequence ID" value="KPK70523.1"/>
    <property type="molecule type" value="Genomic_DNA"/>
</dbReference>
<dbReference type="InterPro" id="IPR045569">
    <property type="entry name" value="Metalloprtase-TldD/E_C"/>
</dbReference>
<dbReference type="PANTHER" id="PTHR43666:SF1">
    <property type="entry name" value="CONSERVED PROTEIN"/>
    <property type="match status" value="1"/>
</dbReference>
<dbReference type="AlphaFoldDB" id="A0A0S8GEF4"/>
<dbReference type="InterPro" id="IPR036059">
    <property type="entry name" value="TldD/PmbA_sf"/>
</dbReference>
<dbReference type="SUPFAM" id="SSF111283">
    <property type="entry name" value="Putative modulator of DNA gyrase, PmbA/TldD"/>
    <property type="match status" value="1"/>
</dbReference>
<comment type="caution">
    <text evidence="5">The sequence shown here is derived from an EMBL/GenBank/DDBJ whole genome shotgun (WGS) entry which is preliminary data.</text>
</comment>
<dbReference type="Pfam" id="PF19290">
    <property type="entry name" value="PmbA_TldD_2nd"/>
    <property type="match status" value="1"/>
</dbReference>
<feature type="domain" description="Metalloprotease TldD/E N-terminal" evidence="2">
    <location>
        <begin position="32"/>
        <end position="87"/>
    </location>
</feature>
<feature type="domain" description="Metalloprotease TldD/E central" evidence="4">
    <location>
        <begin position="141"/>
        <end position="210"/>
    </location>
</feature>
<evidence type="ECO:0000259" key="3">
    <source>
        <dbReference type="Pfam" id="PF19289"/>
    </source>
</evidence>
<evidence type="ECO:0000259" key="4">
    <source>
        <dbReference type="Pfam" id="PF19290"/>
    </source>
</evidence>
<dbReference type="InterPro" id="IPR002510">
    <property type="entry name" value="Metalloprtase-TldD/E_N"/>
</dbReference>
<protein>
    <recommendedName>
        <fullName evidence="7">TldD/PmbA family protein</fullName>
    </recommendedName>
</protein>
<organism evidence="5 6">
    <name type="scientific">candidate division TA06 bacterium SM23_40</name>
    <dbReference type="NCBI Taxonomy" id="1703774"/>
    <lineage>
        <taxon>Bacteria</taxon>
        <taxon>Bacteria division TA06</taxon>
    </lineage>
</organism>
<feature type="domain" description="Metalloprotease TldD/E C-terminal" evidence="3">
    <location>
        <begin position="221"/>
        <end position="448"/>
    </location>
</feature>
<dbReference type="GO" id="GO:0008237">
    <property type="term" value="F:metallopeptidase activity"/>
    <property type="evidence" value="ECO:0007669"/>
    <property type="project" value="InterPro"/>
</dbReference>
<evidence type="ECO:0008006" key="7">
    <source>
        <dbReference type="Google" id="ProtNLM"/>
    </source>
</evidence>
<sequence>MLGRERAKEVLERALTLSEADQTEAVLMAEDSYLTRFANSEIHQNVAERNGTLFVRVAFGKKVGHSSTNLLNDEGIALVVERAAEIASLQRENPDFTSLPGAKPIKDVPIYVPETASVTPEMRAAAAGTIIERARKSGLDAFGAVTSGVAELGVANSLGVFAYAQGTDAGCNVVVMGDTNSGYAQQASRDFRKLDFDAIGARAVEKAEASRDPIELEAGEGAAVLEPRAVADMIMFLAFLGFGALSVQEERSFMCGKFGQKIVGENISIWDDGLDERGFAIGFDFEGVPKQRVDFITDGVASAVAYDSLTAGKEGKESTGHALIAPNPYGPIPISPVMGTGDSTIEEMIADTKRGIYVTRFHYTNTVEPMRAVITGMTRDGTFLIEDGKITKPLKNLRFTESVLSALSCVTHISKEAVLVWDGAGYGPRFPTGIIAPAIRVEKFNFSGVTQF</sequence>
<dbReference type="InterPro" id="IPR045570">
    <property type="entry name" value="Metalloprtase-TldD/E_cen_dom"/>
</dbReference>